<keyword evidence="2" id="KW-1185">Reference proteome</keyword>
<sequence length="54" mass="5703">MVYSIDTIKAKLIPLSITQAAIGKAPGFFNTFAVYVVDGYSITVDASPCCENSA</sequence>
<dbReference type="RefSeq" id="WP_158631894.1">
    <property type="nucleotide sequence ID" value="NZ_JAVKZF010000004.1"/>
</dbReference>
<dbReference type="EMBL" id="RSCK01000084">
    <property type="protein sequence ID" value="RUT04554.1"/>
    <property type="molecule type" value="Genomic_DNA"/>
</dbReference>
<evidence type="ECO:0000313" key="2">
    <source>
        <dbReference type="Proteomes" id="UP000282574"/>
    </source>
</evidence>
<dbReference type="Proteomes" id="UP000282574">
    <property type="component" value="Unassembled WGS sequence"/>
</dbReference>
<protein>
    <submittedName>
        <fullName evidence="1">Uncharacterized protein</fullName>
    </submittedName>
</protein>
<gene>
    <name evidence="1" type="ORF">DSM107010_57340</name>
</gene>
<organism evidence="1 2">
    <name type="scientific">Chroococcidiopsis cubana SAG 39.79</name>
    <dbReference type="NCBI Taxonomy" id="388085"/>
    <lineage>
        <taxon>Bacteria</taxon>
        <taxon>Bacillati</taxon>
        <taxon>Cyanobacteriota</taxon>
        <taxon>Cyanophyceae</taxon>
        <taxon>Chroococcidiopsidales</taxon>
        <taxon>Chroococcidiopsidaceae</taxon>
        <taxon>Chroococcidiopsis</taxon>
    </lineage>
</organism>
<reference evidence="1 2" key="1">
    <citation type="journal article" date="2019" name="Genome Biol. Evol.">
        <title>Day and night: Metabolic profiles and evolutionary relationships of six axenic non-marine cyanobacteria.</title>
        <authorList>
            <person name="Will S.E."/>
            <person name="Henke P."/>
            <person name="Boedeker C."/>
            <person name="Huang S."/>
            <person name="Brinkmann H."/>
            <person name="Rohde M."/>
            <person name="Jarek M."/>
            <person name="Friedl T."/>
            <person name="Seufert S."/>
            <person name="Schumacher M."/>
            <person name="Overmann J."/>
            <person name="Neumann-Schaal M."/>
            <person name="Petersen J."/>
        </authorList>
    </citation>
    <scope>NUCLEOTIDE SEQUENCE [LARGE SCALE GENOMIC DNA]</scope>
    <source>
        <strain evidence="1 2">SAG 39.79</strain>
    </source>
</reference>
<dbReference type="AlphaFoldDB" id="A0AB37UDI4"/>
<accession>A0AB37UDI4</accession>
<comment type="caution">
    <text evidence="1">The sequence shown here is derived from an EMBL/GenBank/DDBJ whole genome shotgun (WGS) entry which is preliminary data.</text>
</comment>
<proteinExistence type="predicted"/>
<name>A0AB37UDI4_9CYAN</name>
<evidence type="ECO:0000313" key="1">
    <source>
        <dbReference type="EMBL" id="RUT04554.1"/>
    </source>
</evidence>